<sequence length="102" mass="11300">MTDLQTISWIFLATALATNTKPTDISGISSVADGINHAVPTQKELQTSISWLARQGLIIKQGKNYELTITGKLEYETASKNTHTIMKIWEKIELNLNSYGCS</sequence>
<comment type="caution">
    <text evidence="1">The sequence shown here is derived from an EMBL/GenBank/DDBJ whole genome shotgun (WGS) entry which is preliminary data.</text>
</comment>
<organism evidence="1 2">
    <name type="scientific">Echinicola pacifica</name>
    <dbReference type="NCBI Taxonomy" id="346377"/>
    <lineage>
        <taxon>Bacteria</taxon>
        <taxon>Pseudomonadati</taxon>
        <taxon>Bacteroidota</taxon>
        <taxon>Cytophagia</taxon>
        <taxon>Cytophagales</taxon>
        <taxon>Cyclobacteriaceae</taxon>
        <taxon>Echinicola</taxon>
    </lineage>
</organism>
<dbReference type="AlphaFoldDB" id="A0A918QAP2"/>
<proteinExistence type="predicted"/>
<gene>
    <name evidence="1" type="ORF">GCM10007049_33120</name>
</gene>
<protein>
    <submittedName>
        <fullName evidence="1">Uncharacterized protein</fullName>
    </submittedName>
</protein>
<keyword evidence="2" id="KW-1185">Reference proteome</keyword>
<name>A0A918QAP2_9BACT</name>
<dbReference type="RefSeq" id="WP_018475818.1">
    <property type="nucleotide sequence ID" value="NZ_BMWX01000007.1"/>
</dbReference>
<accession>A0A918QAP2</accession>
<evidence type="ECO:0000313" key="1">
    <source>
        <dbReference type="EMBL" id="GGZ37306.1"/>
    </source>
</evidence>
<reference evidence="1" key="2">
    <citation type="submission" date="2020-09" db="EMBL/GenBank/DDBJ databases">
        <authorList>
            <person name="Sun Q."/>
            <person name="Kim S."/>
        </authorList>
    </citation>
    <scope>NUCLEOTIDE SEQUENCE</scope>
    <source>
        <strain evidence="1">KCTC 12368</strain>
    </source>
</reference>
<dbReference type="Proteomes" id="UP000619457">
    <property type="component" value="Unassembled WGS sequence"/>
</dbReference>
<evidence type="ECO:0000313" key="2">
    <source>
        <dbReference type="Proteomes" id="UP000619457"/>
    </source>
</evidence>
<dbReference type="EMBL" id="BMWX01000007">
    <property type="protein sequence ID" value="GGZ37306.1"/>
    <property type="molecule type" value="Genomic_DNA"/>
</dbReference>
<reference evidence="1" key="1">
    <citation type="journal article" date="2014" name="Int. J. Syst. Evol. Microbiol.">
        <title>Complete genome sequence of Corynebacterium casei LMG S-19264T (=DSM 44701T), isolated from a smear-ripened cheese.</title>
        <authorList>
            <consortium name="US DOE Joint Genome Institute (JGI-PGF)"/>
            <person name="Walter F."/>
            <person name="Albersmeier A."/>
            <person name="Kalinowski J."/>
            <person name="Ruckert C."/>
        </authorList>
    </citation>
    <scope>NUCLEOTIDE SEQUENCE</scope>
    <source>
        <strain evidence="1">KCTC 12368</strain>
    </source>
</reference>